<reference evidence="1 2" key="1">
    <citation type="journal article" date="2021" name="Nat. Commun.">
        <title>Genetic determinants of endophytism in the Arabidopsis root mycobiome.</title>
        <authorList>
            <person name="Mesny F."/>
            <person name="Miyauchi S."/>
            <person name="Thiergart T."/>
            <person name="Pickel B."/>
            <person name="Atanasova L."/>
            <person name="Karlsson M."/>
            <person name="Huettel B."/>
            <person name="Barry K.W."/>
            <person name="Haridas S."/>
            <person name="Chen C."/>
            <person name="Bauer D."/>
            <person name="Andreopoulos W."/>
            <person name="Pangilinan J."/>
            <person name="LaButti K."/>
            <person name="Riley R."/>
            <person name="Lipzen A."/>
            <person name="Clum A."/>
            <person name="Drula E."/>
            <person name="Henrissat B."/>
            <person name="Kohler A."/>
            <person name="Grigoriev I.V."/>
            <person name="Martin F.M."/>
            <person name="Hacquard S."/>
        </authorList>
    </citation>
    <scope>NUCLEOTIDE SEQUENCE [LARGE SCALE GENOMIC DNA]</scope>
    <source>
        <strain evidence="1 2">MPI-CAGE-CH-0241</strain>
    </source>
</reference>
<organism evidence="1 2">
    <name type="scientific">Thelonectria olida</name>
    <dbReference type="NCBI Taxonomy" id="1576542"/>
    <lineage>
        <taxon>Eukaryota</taxon>
        <taxon>Fungi</taxon>
        <taxon>Dikarya</taxon>
        <taxon>Ascomycota</taxon>
        <taxon>Pezizomycotina</taxon>
        <taxon>Sordariomycetes</taxon>
        <taxon>Hypocreomycetidae</taxon>
        <taxon>Hypocreales</taxon>
        <taxon>Nectriaceae</taxon>
        <taxon>Thelonectria</taxon>
    </lineage>
</organism>
<dbReference type="EMBL" id="JAGPYM010000005">
    <property type="protein sequence ID" value="KAH6894229.1"/>
    <property type="molecule type" value="Genomic_DNA"/>
</dbReference>
<evidence type="ECO:0000313" key="2">
    <source>
        <dbReference type="Proteomes" id="UP000777438"/>
    </source>
</evidence>
<gene>
    <name evidence="1" type="ORF">B0T10DRAFT_558382</name>
</gene>
<keyword evidence="2" id="KW-1185">Reference proteome</keyword>
<protein>
    <submittedName>
        <fullName evidence="1">Uncharacterized protein</fullName>
    </submittedName>
</protein>
<proteinExistence type="predicted"/>
<name>A0A9P9AVD1_9HYPO</name>
<comment type="caution">
    <text evidence="1">The sequence shown here is derived from an EMBL/GenBank/DDBJ whole genome shotgun (WGS) entry which is preliminary data.</text>
</comment>
<accession>A0A9P9AVD1</accession>
<dbReference type="Proteomes" id="UP000777438">
    <property type="component" value="Unassembled WGS sequence"/>
</dbReference>
<dbReference type="OrthoDB" id="4703408at2759"/>
<dbReference type="AlphaFoldDB" id="A0A9P9AVD1"/>
<sequence length="258" mass="29393">MCYRVFFHTLSCDVRPVVSDGEQFFVDSFASPMKCSCEQQQSNVFPLMPCENHKCCMVMDEVRPCPDVGTCEMLTSVHRYYQASPPPTSHQQELLKWHWMETIDKHIFPNGLPQFCELGATARESLFESIEIGREIVDSLDVLSRLSWSVSMLRSVHSIRHTERGCRSPNRLLNTDLNLVAAMEARVWRAEATLRKQVMDFKARRWLVLLDCANSVDFSSNLQMTSIPEMAEAENELNMAMEMLMDSISAVGANALAE</sequence>
<evidence type="ECO:0000313" key="1">
    <source>
        <dbReference type="EMBL" id="KAH6894229.1"/>
    </source>
</evidence>